<comment type="similarity">
    <text evidence="1">Belongs to the transferase hexapeptide repeat family.</text>
</comment>
<organism evidence="5 6">
    <name type="scientific">Marinicauda algicola</name>
    <dbReference type="NCBI Taxonomy" id="2029849"/>
    <lineage>
        <taxon>Bacteria</taxon>
        <taxon>Pseudomonadati</taxon>
        <taxon>Pseudomonadota</taxon>
        <taxon>Alphaproteobacteria</taxon>
        <taxon>Maricaulales</taxon>
        <taxon>Maricaulaceae</taxon>
        <taxon>Marinicauda</taxon>
    </lineage>
</organism>
<comment type="caution">
    <text evidence="5">The sequence shown here is derived from an EMBL/GenBank/DDBJ whole genome shotgun (WGS) entry which is preliminary data.</text>
</comment>
<evidence type="ECO:0000256" key="2">
    <source>
        <dbReference type="ARBA" id="ARBA00022679"/>
    </source>
</evidence>
<dbReference type="RefSeq" id="WP_135994121.1">
    <property type="nucleotide sequence ID" value="NZ_CP071057.1"/>
</dbReference>
<dbReference type="PANTHER" id="PTHR23416">
    <property type="entry name" value="SIALIC ACID SYNTHASE-RELATED"/>
    <property type="match status" value="1"/>
</dbReference>
<keyword evidence="4 5" id="KW-0012">Acyltransferase</keyword>
<dbReference type="GO" id="GO:0005829">
    <property type="term" value="C:cytosol"/>
    <property type="evidence" value="ECO:0007669"/>
    <property type="project" value="TreeGrafter"/>
</dbReference>
<dbReference type="GO" id="GO:0008374">
    <property type="term" value="F:O-acyltransferase activity"/>
    <property type="evidence" value="ECO:0007669"/>
    <property type="project" value="TreeGrafter"/>
</dbReference>
<dbReference type="Proteomes" id="UP000308054">
    <property type="component" value="Unassembled WGS sequence"/>
</dbReference>
<dbReference type="PROSITE" id="PS00101">
    <property type="entry name" value="HEXAPEP_TRANSFERASES"/>
    <property type="match status" value="1"/>
</dbReference>
<reference evidence="5 6" key="1">
    <citation type="journal article" date="2017" name="Int. J. Syst. Evol. Microbiol.">
        <title>Marinicauda algicola sp. nov., isolated from a marine red alga Rhodosorus marinus.</title>
        <authorList>
            <person name="Jeong S.E."/>
            <person name="Jeon S.H."/>
            <person name="Chun B.H."/>
            <person name="Kim D.W."/>
            <person name="Jeon C.O."/>
        </authorList>
    </citation>
    <scope>NUCLEOTIDE SEQUENCE [LARGE SCALE GENOMIC DNA]</scope>
    <source>
        <strain evidence="5 6">JCM 31718</strain>
    </source>
</reference>
<dbReference type="Pfam" id="PF00132">
    <property type="entry name" value="Hexapep"/>
    <property type="match status" value="1"/>
</dbReference>
<evidence type="ECO:0000313" key="6">
    <source>
        <dbReference type="Proteomes" id="UP000308054"/>
    </source>
</evidence>
<dbReference type="InterPro" id="IPR011004">
    <property type="entry name" value="Trimer_LpxA-like_sf"/>
</dbReference>
<gene>
    <name evidence="5" type="ORF">E5163_00295</name>
</gene>
<dbReference type="InterPro" id="IPR001451">
    <property type="entry name" value="Hexapep"/>
</dbReference>
<dbReference type="CDD" id="cd04647">
    <property type="entry name" value="LbH_MAT_like"/>
    <property type="match status" value="1"/>
</dbReference>
<keyword evidence="2 5" id="KW-0808">Transferase</keyword>
<dbReference type="InterPro" id="IPR051159">
    <property type="entry name" value="Hexapeptide_acetyltransf"/>
</dbReference>
<dbReference type="EMBL" id="SRXW01000001">
    <property type="protein sequence ID" value="TGY89622.1"/>
    <property type="molecule type" value="Genomic_DNA"/>
</dbReference>
<evidence type="ECO:0000256" key="1">
    <source>
        <dbReference type="ARBA" id="ARBA00007274"/>
    </source>
</evidence>
<sequence>MRRDHRPYWMHALWERFENAWTGHFLAPHFDSLGEEPKVVRPWNVEVFGPNVHAGKAIHIVSRKDQPVSFTVWAPGDAPGEIRIGDCCFFAGGVRILAAGSIRIGHACLFAKSVTVTDSDWHGLYNRVDPRPESRPVVIGDNVWIGDGAFIGKGVTIGDNAVIGARSVVTKDIPANEVWAGNPARKVKELDPDGPFETRLDLLGRPIEVERFFDQAYRDALRGNSTLGWLRTKVWPKRGD</sequence>
<dbReference type="AlphaFoldDB" id="A0A4S2H315"/>
<dbReference type="PANTHER" id="PTHR23416:SF23">
    <property type="entry name" value="ACETYLTRANSFERASE C18B11.09C-RELATED"/>
    <property type="match status" value="1"/>
</dbReference>
<keyword evidence="6" id="KW-1185">Reference proteome</keyword>
<dbReference type="OrthoDB" id="9815592at2"/>
<evidence type="ECO:0000256" key="3">
    <source>
        <dbReference type="ARBA" id="ARBA00022737"/>
    </source>
</evidence>
<evidence type="ECO:0000313" key="5">
    <source>
        <dbReference type="EMBL" id="TGY89622.1"/>
    </source>
</evidence>
<dbReference type="SUPFAM" id="SSF51161">
    <property type="entry name" value="Trimeric LpxA-like enzymes"/>
    <property type="match status" value="1"/>
</dbReference>
<keyword evidence="3" id="KW-0677">Repeat</keyword>
<accession>A0A4S2H315</accession>
<protein>
    <submittedName>
        <fullName evidence="5">Acyltransferase</fullName>
    </submittedName>
</protein>
<evidence type="ECO:0000256" key="4">
    <source>
        <dbReference type="ARBA" id="ARBA00023315"/>
    </source>
</evidence>
<proteinExistence type="inferred from homology"/>
<name>A0A4S2H315_9PROT</name>
<dbReference type="Gene3D" id="2.160.10.10">
    <property type="entry name" value="Hexapeptide repeat proteins"/>
    <property type="match status" value="1"/>
</dbReference>
<dbReference type="InterPro" id="IPR018357">
    <property type="entry name" value="Hexapep_transf_CS"/>
</dbReference>